<comment type="caution">
    <text evidence="1">The sequence shown here is derived from an EMBL/GenBank/DDBJ whole genome shotgun (WGS) entry which is preliminary data.</text>
</comment>
<evidence type="ECO:0000313" key="1">
    <source>
        <dbReference type="EMBL" id="KAI5657117.1"/>
    </source>
</evidence>
<evidence type="ECO:0000313" key="2">
    <source>
        <dbReference type="Proteomes" id="UP001060085"/>
    </source>
</evidence>
<organism evidence="1 2">
    <name type="scientific">Catharanthus roseus</name>
    <name type="common">Madagascar periwinkle</name>
    <name type="synonym">Vinca rosea</name>
    <dbReference type="NCBI Taxonomy" id="4058"/>
    <lineage>
        <taxon>Eukaryota</taxon>
        <taxon>Viridiplantae</taxon>
        <taxon>Streptophyta</taxon>
        <taxon>Embryophyta</taxon>
        <taxon>Tracheophyta</taxon>
        <taxon>Spermatophyta</taxon>
        <taxon>Magnoliopsida</taxon>
        <taxon>eudicotyledons</taxon>
        <taxon>Gunneridae</taxon>
        <taxon>Pentapetalae</taxon>
        <taxon>asterids</taxon>
        <taxon>lamiids</taxon>
        <taxon>Gentianales</taxon>
        <taxon>Apocynaceae</taxon>
        <taxon>Rauvolfioideae</taxon>
        <taxon>Vinceae</taxon>
        <taxon>Catharanthinae</taxon>
        <taxon>Catharanthus</taxon>
    </lineage>
</organism>
<keyword evidence="2" id="KW-1185">Reference proteome</keyword>
<gene>
    <name evidence="1" type="ORF">M9H77_25910</name>
</gene>
<sequence length="354" mass="37876">MEQDGKQKQQQDDEEGAGQIRRTKLGGDQNNEGQGGPNQPPPPPQKCPRCDSNNTKFCYYNNYSLTQPRYFCKTCRRYWTQGGTLRNVPVGGGCRKGKRPKTSSSSTSSTTTPSSSSTGQRDTPVTRSSLPNPSPPPPAVPPVPLQQQLQLPPHLIQTISGLPTSQSLRNLGWAGYGHGHAPPPTSSLYHSSGGLLSSLTAMQSFNRPQTRINPPLMNLGGNSTGSNMPIFHGGGFNFPSTNSMIRSHQQQVQVQPQMHQSIGYQGMINDQDRDESEPLIYPPEQNLGGGQPSPAAATTTLISSWNNHGDNNNNANPSGSSSSLNFWNNSSGGGSASSGNPNQWPNLPGFGSSP</sequence>
<proteinExistence type="predicted"/>
<dbReference type="EMBL" id="CM044706">
    <property type="protein sequence ID" value="KAI5657117.1"/>
    <property type="molecule type" value="Genomic_DNA"/>
</dbReference>
<protein>
    <submittedName>
        <fullName evidence="1">Uncharacterized protein</fullName>
    </submittedName>
</protein>
<accession>A0ACC0A869</accession>
<dbReference type="Proteomes" id="UP001060085">
    <property type="component" value="Linkage Group LG06"/>
</dbReference>
<name>A0ACC0A869_CATRO</name>
<reference evidence="2" key="1">
    <citation type="journal article" date="2023" name="Nat. Plants">
        <title>Single-cell RNA sequencing provides a high-resolution roadmap for understanding the multicellular compartmentation of specialized metabolism.</title>
        <authorList>
            <person name="Sun S."/>
            <person name="Shen X."/>
            <person name="Li Y."/>
            <person name="Li Y."/>
            <person name="Wang S."/>
            <person name="Li R."/>
            <person name="Zhang H."/>
            <person name="Shen G."/>
            <person name="Guo B."/>
            <person name="Wei J."/>
            <person name="Xu J."/>
            <person name="St-Pierre B."/>
            <person name="Chen S."/>
            <person name="Sun C."/>
        </authorList>
    </citation>
    <scope>NUCLEOTIDE SEQUENCE [LARGE SCALE GENOMIC DNA]</scope>
</reference>